<reference evidence="1" key="1">
    <citation type="journal article" date="2020" name="Nature">
        <title>Giant virus diversity and host interactions through global metagenomics.</title>
        <authorList>
            <person name="Schulz F."/>
            <person name="Roux S."/>
            <person name="Paez-Espino D."/>
            <person name="Jungbluth S."/>
            <person name="Walsh D.A."/>
            <person name="Denef V.J."/>
            <person name="McMahon K.D."/>
            <person name="Konstantinidis K.T."/>
            <person name="Eloe-Fadrosh E.A."/>
            <person name="Kyrpides N.C."/>
            <person name="Woyke T."/>
        </authorList>
    </citation>
    <scope>NUCLEOTIDE SEQUENCE</scope>
    <source>
        <strain evidence="1">GVMAG-S-ERX555967-131</strain>
    </source>
</reference>
<name>A0A6C0F610_9ZZZZ</name>
<evidence type="ECO:0008006" key="2">
    <source>
        <dbReference type="Google" id="ProtNLM"/>
    </source>
</evidence>
<dbReference type="EMBL" id="MN738791">
    <property type="protein sequence ID" value="QHT37267.1"/>
    <property type="molecule type" value="Genomic_DNA"/>
</dbReference>
<evidence type="ECO:0000313" key="1">
    <source>
        <dbReference type="EMBL" id="QHT37267.1"/>
    </source>
</evidence>
<organism evidence="1">
    <name type="scientific">viral metagenome</name>
    <dbReference type="NCBI Taxonomy" id="1070528"/>
    <lineage>
        <taxon>unclassified sequences</taxon>
        <taxon>metagenomes</taxon>
        <taxon>organismal metagenomes</taxon>
    </lineage>
</organism>
<accession>A0A6C0F610</accession>
<sequence length="85" mass="10387">MAPFDPPIAHYAHINLMDIDEAKLRKMVGHKGINLYEITKHYNLQYVWMDYKNKRLQLWGTESQFRRGVRQLIEKYIRYKIKKFS</sequence>
<protein>
    <recommendedName>
        <fullName evidence="2">K Homology domain-containing protein</fullName>
    </recommendedName>
</protein>
<proteinExistence type="predicted"/>
<dbReference type="AlphaFoldDB" id="A0A6C0F610"/>